<comment type="caution">
    <text evidence="2">The sequence shown here is derived from an EMBL/GenBank/DDBJ whole genome shotgun (WGS) entry which is preliminary data.</text>
</comment>
<reference evidence="2 3" key="1">
    <citation type="submission" date="2019-03" db="EMBL/GenBank/DDBJ databases">
        <authorList>
            <person name="Kim M.K.M."/>
        </authorList>
    </citation>
    <scope>NUCLEOTIDE SEQUENCE [LARGE SCALE GENOMIC DNA]</scope>
    <source>
        <strain evidence="2 3">18JY15-6</strain>
    </source>
</reference>
<name>A0A4R1CKA9_9ACTN</name>
<dbReference type="RefSeq" id="WP_131581751.1">
    <property type="nucleotide sequence ID" value="NZ_SJZJ01000003.1"/>
</dbReference>
<keyword evidence="3" id="KW-1185">Reference proteome</keyword>
<feature type="transmembrane region" description="Helical" evidence="1">
    <location>
        <begin position="12"/>
        <end position="30"/>
    </location>
</feature>
<organism evidence="2 3">
    <name type="scientific">Nocardioides jejuensis</name>
    <dbReference type="NCBI Taxonomy" id="2502782"/>
    <lineage>
        <taxon>Bacteria</taxon>
        <taxon>Bacillati</taxon>
        <taxon>Actinomycetota</taxon>
        <taxon>Actinomycetes</taxon>
        <taxon>Propionibacteriales</taxon>
        <taxon>Nocardioidaceae</taxon>
        <taxon>Nocardioides</taxon>
    </lineage>
</organism>
<feature type="transmembrane region" description="Helical" evidence="1">
    <location>
        <begin position="74"/>
        <end position="95"/>
    </location>
</feature>
<proteinExistence type="predicted"/>
<dbReference type="Proteomes" id="UP000295453">
    <property type="component" value="Unassembled WGS sequence"/>
</dbReference>
<keyword evidence="1" id="KW-0812">Transmembrane</keyword>
<dbReference type="EMBL" id="SJZJ01000003">
    <property type="protein sequence ID" value="TCJ30626.1"/>
    <property type="molecule type" value="Genomic_DNA"/>
</dbReference>
<evidence type="ECO:0000313" key="2">
    <source>
        <dbReference type="EMBL" id="TCJ30626.1"/>
    </source>
</evidence>
<accession>A0A4R1CKA9</accession>
<feature type="transmembrane region" description="Helical" evidence="1">
    <location>
        <begin position="140"/>
        <end position="160"/>
    </location>
</feature>
<dbReference type="OrthoDB" id="3529161at2"/>
<evidence type="ECO:0000313" key="3">
    <source>
        <dbReference type="Proteomes" id="UP000295453"/>
    </source>
</evidence>
<evidence type="ECO:0000256" key="1">
    <source>
        <dbReference type="SAM" id="Phobius"/>
    </source>
</evidence>
<sequence length="200" mass="21281">MTSTPAADAATPTVRPMVLIGLGLVIYLLSPGVTSTTKSGDVTLHGWDYLPDWAGWLLIAIGTWAFARKLPSFRLMLGSALVAMLVSAALWVPAWRDEIRGPGADPALLWAVSLPALAWLVLYCLALAGLSRPEPGASFWWKYLAGMNAGAALLPVLVYGGKITQLEGLLAVLGLMGAVGTMVFSFYHSGRAWAVVRRTS</sequence>
<feature type="transmembrane region" description="Helical" evidence="1">
    <location>
        <begin position="50"/>
        <end position="67"/>
    </location>
</feature>
<dbReference type="AlphaFoldDB" id="A0A4R1CKA9"/>
<gene>
    <name evidence="2" type="ORF">EPD65_03435</name>
</gene>
<keyword evidence="1" id="KW-1133">Transmembrane helix</keyword>
<feature type="transmembrane region" description="Helical" evidence="1">
    <location>
        <begin position="166"/>
        <end position="187"/>
    </location>
</feature>
<protein>
    <submittedName>
        <fullName evidence="2">Uncharacterized protein</fullName>
    </submittedName>
</protein>
<keyword evidence="1" id="KW-0472">Membrane</keyword>
<feature type="transmembrane region" description="Helical" evidence="1">
    <location>
        <begin position="107"/>
        <end position="128"/>
    </location>
</feature>